<dbReference type="GO" id="GO:0006751">
    <property type="term" value="P:glutathione catabolic process"/>
    <property type="evidence" value="ECO:0007669"/>
    <property type="project" value="UniProtKB-UniRule"/>
</dbReference>
<dbReference type="InterPro" id="IPR055262">
    <property type="entry name" value="GGT_CS"/>
</dbReference>
<evidence type="ECO:0000256" key="3">
    <source>
        <dbReference type="ARBA" id="ARBA00009381"/>
    </source>
</evidence>
<dbReference type="Gene3D" id="1.10.246.130">
    <property type="match status" value="1"/>
</dbReference>
<proteinExistence type="inferred from homology"/>
<dbReference type="EC" id="3.4.19.13" evidence="11"/>
<comment type="PTM">
    <text evidence="11">Cleaved by autocatalysis into a large and a small subunit.</text>
</comment>
<evidence type="ECO:0000256" key="2">
    <source>
        <dbReference type="ARBA" id="ARBA00001089"/>
    </source>
</evidence>
<evidence type="ECO:0000256" key="1">
    <source>
        <dbReference type="ARBA" id="ARBA00001049"/>
    </source>
</evidence>
<keyword evidence="7 11" id="KW-0012">Acyltransferase</keyword>
<dbReference type="GO" id="GO:0103068">
    <property type="term" value="F:leukotriene C4 gamma-glutamyl transferase activity"/>
    <property type="evidence" value="ECO:0007669"/>
    <property type="project" value="UniProtKB-EC"/>
</dbReference>
<dbReference type="EC" id="2.3.2.2" evidence="11"/>
<dbReference type="PANTHER" id="PTHR43199">
    <property type="entry name" value="GLUTATHIONE HYDROLASE"/>
    <property type="match status" value="1"/>
</dbReference>
<dbReference type="InterPro" id="IPR054470">
    <property type="entry name" value="FIMAH_dom"/>
</dbReference>
<keyword evidence="6 11" id="KW-0865">Zymogen</keyword>
<dbReference type="PRINTS" id="PR01210">
    <property type="entry name" value="GGTRANSPTASE"/>
</dbReference>
<dbReference type="OrthoDB" id="9781342at2"/>
<keyword evidence="15" id="KW-1185">Reference proteome</keyword>
<comment type="catalytic activity">
    <reaction evidence="2 11">
        <text>glutathione + H2O = L-cysteinylglycine + L-glutamate</text>
        <dbReference type="Rhea" id="RHEA:28807"/>
        <dbReference type="ChEBI" id="CHEBI:15377"/>
        <dbReference type="ChEBI" id="CHEBI:29985"/>
        <dbReference type="ChEBI" id="CHEBI:57925"/>
        <dbReference type="ChEBI" id="CHEBI:61694"/>
        <dbReference type="EC" id="3.4.19.13"/>
    </reaction>
</comment>
<feature type="domain" description="FIMAH" evidence="13">
    <location>
        <begin position="595"/>
        <end position="673"/>
    </location>
</feature>
<keyword evidence="5 11" id="KW-0378">Hydrolase</keyword>
<organism evidence="14 15">
    <name type="scientific">Lentibacillus salicampi</name>
    <dbReference type="NCBI Taxonomy" id="175306"/>
    <lineage>
        <taxon>Bacteria</taxon>
        <taxon>Bacillati</taxon>
        <taxon>Bacillota</taxon>
        <taxon>Bacilli</taxon>
        <taxon>Bacillales</taxon>
        <taxon>Bacillaceae</taxon>
        <taxon>Lentibacillus</taxon>
    </lineage>
</organism>
<dbReference type="PROSITE" id="PS00462">
    <property type="entry name" value="G_GLU_TRANSPEPTIDASE"/>
    <property type="match status" value="1"/>
</dbReference>
<protein>
    <recommendedName>
        <fullName evidence="11">Glutathione hydrolase proenzyme</fullName>
        <ecNumber evidence="11">2.3.2.2</ecNumber>
        <ecNumber evidence="11">3.4.19.13</ecNumber>
    </recommendedName>
    <component>
        <recommendedName>
            <fullName evidence="11">Glutathione hydrolase large chain</fullName>
        </recommendedName>
    </component>
    <component>
        <recommendedName>
            <fullName evidence="11">Glutathione hydrolase small chain</fullName>
        </recommendedName>
    </component>
</protein>
<feature type="binding site" evidence="10">
    <location>
        <position position="485"/>
    </location>
    <ligand>
        <name>L-glutamate</name>
        <dbReference type="ChEBI" id="CHEBI:29985"/>
    </ligand>
</feature>
<feature type="binding site" evidence="10">
    <location>
        <position position="113"/>
    </location>
    <ligand>
        <name>L-glutamate</name>
        <dbReference type="ChEBI" id="CHEBI:29985"/>
    </ligand>
</feature>
<accession>A0A4Y9A9B8</accession>
<dbReference type="PANTHER" id="PTHR43199:SF1">
    <property type="entry name" value="GLUTATHIONE HYDROLASE PROENZYME"/>
    <property type="match status" value="1"/>
</dbReference>
<keyword evidence="4 11" id="KW-0808">Transferase</keyword>
<dbReference type="EMBL" id="SRHY01000021">
    <property type="protein sequence ID" value="TFJ92476.1"/>
    <property type="molecule type" value="Genomic_DNA"/>
</dbReference>
<dbReference type="SUPFAM" id="SSF56235">
    <property type="entry name" value="N-terminal nucleophile aminohydrolases (Ntn hydrolases)"/>
    <property type="match status" value="1"/>
</dbReference>
<dbReference type="InterPro" id="IPR000101">
    <property type="entry name" value="GGT_peptidase"/>
</dbReference>
<evidence type="ECO:0000256" key="7">
    <source>
        <dbReference type="ARBA" id="ARBA00023315"/>
    </source>
</evidence>
<sequence>MSVKHNRFTWLSIVMSLLLLLHVFMPTSLTASAQGIKDEQTAEGDYGMVVTAHPLASEVGADVLKNGGNAIDAAVAIQFALNVNEPMMSGIGGGGFLMYYDADTEDVSVVNSRERAPAGATPDMFLEEDGDPMPFQERVRSGKSVGVPGTLKGLETALDQWGTKSMAELLEPSIEMAEEGVKVNWVLANAIASNEEKLSNTAAKEVFLPDGDPLEEGELLVQEDLAKTFRLIAEKGTDAFYNGEIGEALAEEVGKRDSSMTPEDLSNYDVTHEEPVWGDYKGYDIASMAPPSSGGLTMLQMLDMFEELDLTQYDVQSAEKYHHMAEVMHLAYADRGAYMGDPEFVDVPAEGLLHPDYIEERVGLINPEQANDNVQPGNPWDYQEGEPSEISEKVNDKTDGETTHFTVADSEGNLVSYTTTIEQVFGSGIMVPGYGVMLNNELTDFDAVPGGANQVEPNKRPLSSMTPTIVLQEGKPFMTVGSPGGTTIITSVLQTIVNVIGYDMELKDAIEEPRIYSNDYPGIRWESGIPSDVRAQLEAMGHEWESSPGEIGNVNSLMINSESGTYFGAADSTREGKAIGISADDLPPDESTVGYLQYLVDELANDGEFNDKSAARQADIHLEALVHYESTGAVDKAVKHLNGFKTLLDYQWDSGLISEEAYDELIAASDNLLDEWE</sequence>
<evidence type="ECO:0000313" key="14">
    <source>
        <dbReference type="EMBL" id="TFJ92476.1"/>
    </source>
</evidence>
<evidence type="ECO:0000256" key="5">
    <source>
        <dbReference type="ARBA" id="ARBA00022801"/>
    </source>
</evidence>
<dbReference type="InterPro" id="IPR043137">
    <property type="entry name" value="GGT_ssub_C"/>
</dbReference>
<comment type="catalytic activity">
    <reaction evidence="1 11">
        <text>an S-substituted glutathione + H2O = an S-substituted L-cysteinylglycine + L-glutamate</text>
        <dbReference type="Rhea" id="RHEA:59468"/>
        <dbReference type="ChEBI" id="CHEBI:15377"/>
        <dbReference type="ChEBI" id="CHEBI:29985"/>
        <dbReference type="ChEBI" id="CHEBI:90779"/>
        <dbReference type="ChEBI" id="CHEBI:143103"/>
        <dbReference type="EC" id="3.4.19.13"/>
    </reaction>
</comment>
<evidence type="ECO:0000256" key="10">
    <source>
        <dbReference type="PIRSR" id="PIRSR600101-2"/>
    </source>
</evidence>
<dbReference type="InterPro" id="IPR043138">
    <property type="entry name" value="GGT_lsub"/>
</dbReference>
<dbReference type="NCBIfam" id="TIGR00066">
    <property type="entry name" value="g_glut_trans"/>
    <property type="match status" value="1"/>
</dbReference>
<evidence type="ECO:0000256" key="12">
    <source>
        <dbReference type="SAM" id="SignalP"/>
    </source>
</evidence>
<comment type="pathway">
    <text evidence="11">Sulfur metabolism; glutathione metabolism.</text>
</comment>
<dbReference type="GO" id="GO:0006750">
    <property type="term" value="P:glutathione biosynthetic process"/>
    <property type="evidence" value="ECO:0007669"/>
    <property type="project" value="UniProtKB-KW"/>
</dbReference>
<keyword evidence="12" id="KW-0732">Signal</keyword>
<feature type="chain" id="PRO_5021460673" description="Glutathione hydrolase proenzyme" evidence="12">
    <location>
        <begin position="34"/>
        <end position="677"/>
    </location>
</feature>
<comment type="subunit">
    <text evidence="11">This enzyme consists of two polypeptide chains, which are synthesized in precursor form from a single polypeptide.</text>
</comment>
<dbReference type="AlphaFoldDB" id="A0A4Y9A9B8"/>
<feature type="signal peptide" evidence="12">
    <location>
        <begin position="1"/>
        <end position="33"/>
    </location>
</feature>
<dbReference type="Proteomes" id="UP000298484">
    <property type="component" value="Unassembled WGS sequence"/>
</dbReference>
<name>A0A4Y9A9B8_9BACI</name>
<comment type="similarity">
    <text evidence="3 11">Belongs to the gamma-glutamyltransferase family.</text>
</comment>
<feature type="binding site" evidence="10">
    <location>
        <begin position="463"/>
        <end position="464"/>
    </location>
    <ligand>
        <name>L-glutamate</name>
        <dbReference type="ChEBI" id="CHEBI:29985"/>
    </ligand>
</feature>
<dbReference type="UniPathway" id="UPA00204"/>
<dbReference type="Pfam" id="PF01019">
    <property type="entry name" value="G_glu_transpept"/>
    <property type="match status" value="1"/>
</dbReference>
<feature type="active site" description="Nucleophile" evidence="9">
    <location>
        <position position="402"/>
    </location>
</feature>
<feature type="binding site" evidence="10">
    <location>
        <position position="444"/>
    </location>
    <ligand>
        <name>L-glutamate</name>
        <dbReference type="ChEBI" id="CHEBI:29985"/>
    </ligand>
</feature>
<evidence type="ECO:0000313" key="15">
    <source>
        <dbReference type="Proteomes" id="UP000298484"/>
    </source>
</evidence>
<dbReference type="InterPro" id="IPR051792">
    <property type="entry name" value="GGT_bact"/>
</dbReference>
<evidence type="ECO:0000256" key="6">
    <source>
        <dbReference type="ARBA" id="ARBA00023145"/>
    </source>
</evidence>
<comment type="caution">
    <text evidence="14">The sequence shown here is derived from an EMBL/GenBank/DDBJ whole genome shotgun (WGS) entry which is preliminary data.</text>
</comment>
<dbReference type="Pfam" id="PF22888">
    <property type="entry name" value="FIMAH"/>
    <property type="match status" value="1"/>
</dbReference>
<evidence type="ECO:0000259" key="13">
    <source>
        <dbReference type="Pfam" id="PF22888"/>
    </source>
</evidence>
<evidence type="ECO:0000256" key="9">
    <source>
        <dbReference type="PIRSR" id="PIRSR600101-1"/>
    </source>
</evidence>
<dbReference type="Gene3D" id="3.60.20.40">
    <property type="match status" value="1"/>
</dbReference>
<reference evidence="14 15" key="1">
    <citation type="submission" date="2019-03" db="EMBL/GenBank/DDBJ databases">
        <title>Genome sequence of Lentibacillus salicampi ATCC BAA-719.</title>
        <authorList>
            <person name="Maclea K.S."/>
            <person name="Simoes Junior M."/>
        </authorList>
    </citation>
    <scope>NUCLEOTIDE SEQUENCE [LARGE SCALE GENOMIC DNA]</scope>
    <source>
        <strain evidence="14 15">ATCC BAA-719</strain>
    </source>
</reference>
<keyword evidence="11" id="KW-0317">Glutathione biosynthesis</keyword>
<evidence type="ECO:0000256" key="11">
    <source>
        <dbReference type="RuleBase" id="RU368036"/>
    </source>
</evidence>
<gene>
    <name evidence="14" type="primary">ggt</name>
    <name evidence="14" type="ORF">E4U82_12120</name>
</gene>
<dbReference type="GO" id="GO:0036374">
    <property type="term" value="F:glutathione hydrolase activity"/>
    <property type="evidence" value="ECO:0007669"/>
    <property type="project" value="UniProtKB-UniRule"/>
</dbReference>
<evidence type="ECO:0000256" key="8">
    <source>
        <dbReference type="ARBA" id="ARBA00047417"/>
    </source>
</evidence>
<dbReference type="InterPro" id="IPR029055">
    <property type="entry name" value="Ntn_hydrolases_N"/>
</dbReference>
<evidence type="ECO:0000256" key="4">
    <source>
        <dbReference type="ARBA" id="ARBA00022679"/>
    </source>
</evidence>
<comment type="catalytic activity">
    <reaction evidence="8 11">
        <text>an N-terminal (5-L-glutamyl)-[peptide] + an alpha-amino acid = 5-L-glutamyl amino acid + an N-terminal L-alpha-aminoacyl-[peptide]</text>
        <dbReference type="Rhea" id="RHEA:23904"/>
        <dbReference type="Rhea" id="RHEA-COMP:9780"/>
        <dbReference type="Rhea" id="RHEA-COMP:9795"/>
        <dbReference type="ChEBI" id="CHEBI:77644"/>
        <dbReference type="ChEBI" id="CHEBI:78597"/>
        <dbReference type="ChEBI" id="CHEBI:78599"/>
        <dbReference type="ChEBI" id="CHEBI:78608"/>
        <dbReference type="EC" id="2.3.2.2"/>
    </reaction>
</comment>